<dbReference type="HAMAP" id="MF_00972">
    <property type="entry name" value="tRNA_aden_deaminase"/>
    <property type="match status" value="1"/>
</dbReference>
<accession>A0A401LCY7</accession>
<keyword evidence="11" id="KW-1185">Reference proteome</keyword>
<dbReference type="InterPro" id="IPR028883">
    <property type="entry name" value="tRNA_aden_deaminase"/>
</dbReference>
<feature type="binding site" evidence="8">
    <location>
        <position position="53"/>
    </location>
    <ligand>
        <name>Zn(2+)</name>
        <dbReference type="ChEBI" id="CHEBI:29105"/>
        <note>catalytic</note>
    </ligand>
</feature>
<dbReference type="Proteomes" id="UP000287361">
    <property type="component" value="Unassembled WGS sequence"/>
</dbReference>
<dbReference type="InterPro" id="IPR058535">
    <property type="entry name" value="MafB19-deam"/>
</dbReference>
<dbReference type="GO" id="GO:0008270">
    <property type="term" value="F:zinc ion binding"/>
    <property type="evidence" value="ECO:0007669"/>
    <property type="project" value="UniProtKB-UniRule"/>
</dbReference>
<dbReference type="InterPro" id="IPR002125">
    <property type="entry name" value="CMP_dCMP_dom"/>
</dbReference>
<keyword evidence="3 8" id="KW-0819">tRNA processing</keyword>
<dbReference type="Pfam" id="PF14437">
    <property type="entry name" value="MafB19-deam"/>
    <property type="match status" value="1"/>
</dbReference>
<dbReference type="GO" id="GO:0002100">
    <property type="term" value="P:tRNA wobble adenosine to inosine editing"/>
    <property type="evidence" value="ECO:0007669"/>
    <property type="project" value="UniProtKB-UniRule"/>
</dbReference>
<dbReference type="PANTHER" id="PTHR11079">
    <property type="entry name" value="CYTOSINE DEAMINASE FAMILY MEMBER"/>
    <property type="match status" value="1"/>
</dbReference>
<comment type="subunit">
    <text evidence="2 8">Homodimer.</text>
</comment>
<feature type="active site" description="Proton donor" evidence="8">
    <location>
        <position position="55"/>
    </location>
</feature>
<evidence type="ECO:0000256" key="4">
    <source>
        <dbReference type="ARBA" id="ARBA00022723"/>
    </source>
</evidence>
<feature type="binding site" evidence="8">
    <location>
        <position position="83"/>
    </location>
    <ligand>
        <name>Zn(2+)</name>
        <dbReference type="ChEBI" id="CHEBI:29105"/>
        <note>catalytic</note>
    </ligand>
</feature>
<evidence type="ECO:0000256" key="1">
    <source>
        <dbReference type="ARBA" id="ARBA00010669"/>
    </source>
</evidence>
<keyword evidence="4 8" id="KW-0479">Metal-binding</keyword>
<dbReference type="PROSITE" id="PS00903">
    <property type="entry name" value="CYT_DCMP_DEAMINASES_1"/>
    <property type="match status" value="1"/>
</dbReference>
<comment type="catalytic activity">
    <reaction evidence="7 8">
        <text>adenosine(34) in tRNA + H2O + H(+) = inosine(34) in tRNA + NH4(+)</text>
        <dbReference type="Rhea" id="RHEA:43168"/>
        <dbReference type="Rhea" id="RHEA-COMP:10373"/>
        <dbReference type="Rhea" id="RHEA-COMP:10374"/>
        <dbReference type="ChEBI" id="CHEBI:15377"/>
        <dbReference type="ChEBI" id="CHEBI:15378"/>
        <dbReference type="ChEBI" id="CHEBI:28938"/>
        <dbReference type="ChEBI" id="CHEBI:74411"/>
        <dbReference type="ChEBI" id="CHEBI:82852"/>
        <dbReference type="EC" id="3.5.4.33"/>
    </reaction>
</comment>
<evidence type="ECO:0000256" key="7">
    <source>
        <dbReference type="ARBA" id="ARBA00048045"/>
    </source>
</evidence>
<evidence type="ECO:0000256" key="8">
    <source>
        <dbReference type="HAMAP-Rule" id="MF_00972"/>
    </source>
</evidence>
<dbReference type="InterPro" id="IPR016193">
    <property type="entry name" value="Cytidine_deaminase-like"/>
</dbReference>
<dbReference type="Gene3D" id="3.40.140.10">
    <property type="entry name" value="Cytidine Deaminase, domain 2"/>
    <property type="match status" value="1"/>
</dbReference>
<feature type="domain" description="CMP/dCMP-type deaminase" evidence="9">
    <location>
        <begin position="2"/>
        <end position="114"/>
    </location>
</feature>
<dbReference type="AlphaFoldDB" id="A0A401LCY7"/>
<evidence type="ECO:0000256" key="6">
    <source>
        <dbReference type="ARBA" id="ARBA00022833"/>
    </source>
</evidence>
<keyword evidence="5 8" id="KW-0378">Hydrolase</keyword>
<evidence type="ECO:0000256" key="2">
    <source>
        <dbReference type="ARBA" id="ARBA00011738"/>
    </source>
</evidence>
<dbReference type="FunFam" id="3.40.140.10:FF:000005">
    <property type="entry name" value="tRNA-specific adenosine deaminase"/>
    <property type="match status" value="1"/>
</dbReference>
<sequence>MTESEKYMTEALAEAEKALAAGEVPIGAVMVRNGKIIARGHNLRNTDKNPLRHAEIDVIDAAAKIVGDWRLEDCVLYVTVEPCPMCAGAIVQARIPRVVFGTRNSKAGCAGSVLDVLNEPRLNHQVAVEEGVLQPQCSEIMKRFFKRFRKNANAAPLTENQ</sequence>
<dbReference type="GO" id="GO:0052717">
    <property type="term" value="F:tRNA-specific adenosine-34 deaminase activity"/>
    <property type="evidence" value="ECO:0007669"/>
    <property type="project" value="UniProtKB-UniRule"/>
</dbReference>
<reference evidence="10 11" key="1">
    <citation type="submission" date="2018-10" db="EMBL/GenBank/DDBJ databases">
        <title>Draft Genome Sequence of Anaerotignum sp. KCTC 15736.</title>
        <authorList>
            <person name="Choi S.H."/>
            <person name="Kim J.S."/>
            <person name="Kang S.W."/>
            <person name="Lee J.S."/>
            <person name="Park S.H."/>
        </authorList>
    </citation>
    <scope>NUCLEOTIDE SEQUENCE [LARGE SCALE GENOMIC DNA]</scope>
    <source>
        <strain evidence="10 11">KCTC 15736</strain>
    </source>
</reference>
<evidence type="ECO:0000256" key="5">
    <source>
        <dbReference type="ARBA" id="ARBA00022801"/>
    </source>
</evidence>
<organism evidence="10 11">
    <name type="scientific">Anaerotignum faecicola</name>
    <dbReference type="NCBI Taxonomy" id="2358141"/>
    <lineage>
        <taxon>Bacteria</taxon>
        <taxon>Bacillati</taxon>
        <taxon>Bacillota</taxon>
        <taxon>Clostridia</taxon>
        <taxon>Lachnospirales</taxon>
        <taxon>Anaerotignaceae</taxon>
        <taxon>Anaerotignum</taxon>
    </lineage>
</organism>
<dbReference type="PANTHER" id="PTHR11079:SF202">
    <property type="entry name" value="TRNA-SPECIFIC ADENOSINE DEAMINASE"/>
    <property type="match status" value="1"/>
</dbReference>
<dbReference type="CDD" id="cd01285">
    <property type="entry name" value="nucleoside_deaminase"/>
    <property type="match status" value="1"/>
</dbReference>
<evidence type="ECO:0000256" key="3">
    <source>
        <dbReference type="ARBA" id="ARBA00022694"/>
    </source>
</evidence>
<dbReference type="SUPFAM" id="SSF53927">
    <property type="entry name" value="Cytidine deaminase-like"/>
    <property type="match status" value="1"/>
</dbReference>
<evidence type="ECO:0000259" key="9">
    <source>
        <dbReference type="PROSITE" id="PS51747"/>
    </source>
</evidence>
<comment type="similarity">
    <text evidence="1">Belongs to the cytidine and deoxycytidylate deaminase family. ADAT2 subfamily.</text>
</comment>
<dbReference type="NCBIfam" id="NF008113">
    <property type="entry name" value="PRK10860.1"/>
    <property type="match status" value="1"/>
</dbReference>
<dbReference type="InterPro" id="IPR016192">
    <property type="entry name" value="APOBEC/CMP_deaminase_Zn-bd"/>
</dbReference>
<proteinExistence type="inferred from homology"/>
<comment type="function">
    <text evidence="8">Catalyzes the deamination of adenosine to inosine at the wobble position 34 of tRNA(Arg2).</text>
</comment>
<gene>
    <name evidence="8 10" type="primary">tadA</name>
    <name evidence="10" type="ORF">KGMB03357_10980</name>
</gene>
<name>A0A401LCY7_9FIRM</name>
<keyword evidence="6 8" id="KW-0862">Zinc</keyword>
<comment type="cofactor">
    <cofactor evidence="8">
        <name>Zn(2+)</name>
        <dbReference type="ChEBI" id="CHEBI:29105"/>
    </cofactor>
    <text evidence="8">Binds 1 zinc ion per subunit.</text>
</comment>
<feature type="binding site" evidence="8">
    <location>
        <position position="86"/>
    </location>
    <ligand>
        <name>Zn(2+)</name>
        <dbReference type="ChEBI" id="CHEBI:29105"/>
        <note>catalytic</note>
    </ligand>
</feature>
<protein>
    <recommendedName>
        <fullName evidence="8">tRNA-specific adenosine deaminase</fullName>
        <ecNumber evidence="8">3.5.4.33</ecNumber>
    </recommendedName>
</protein>
<evidence type="ECO:0000313" key="11">
    <source>
        <dbReference type="Proteomes" id="UP000287361"/>
    </source>
</evidence>
<dbReference type="PROSITE" id="PS51747">
    <property type="entry name" value="CYT_DCMP_DEAMINASES_2"/>
    <property type="match status" value="1"/>
</dbReference>
<comment type="caution">
    <text evidence="10">The sequence shown here is derived from an EMBL/GenBank/DDBJ whole genome shotgun (WGS) entry which is preliminary data.</text>
</comment>
<dbReference type="OrthoDB" id="9802676at2"/>
<evidence type="ECO:0000313" key="10">
    <source>
        <dbReference type="EMBL" id="GCB29437.1"/>
    </source>
</evidence>
<dbReference type="EMBL" id="BHVZ01000001">
    <property type="protein sequence ID" value="GCB29437.1"/>
    <property type="molecule type" value="Genomic_DNA"/>
</dbReference>
<dbReference type="EC" id="3.5.4.33" evidence="8"/>